<dbReference type="OrthoDB" id="1433539at2"/>
<comment type="caution">
    <text evidence="1">The sequence shown here is derived from an EMBL/GenBank/DDBJ whole genome shotgun (WGS) entry which is preliminary data.</text>
</comment>
<gene>
    <name evidence="1" type="ORF">A4H97_19530</name>
</gene>
<sequence length="62" mass="7250">MYHLIKILAKIELLSGENTRNKPIVNGYRPLFNFKDEKTKISGRIDLIEMPLFEPGMKVLFK</sequence>
<evidence type="ECO:0000313" key="1">
    <source>
        <dbReference type="EMBL" id="OQP38897.1"/>
    </source>
</evidence>
<keyword evidence="2" id="KW-1185">Reference proteome</keyword>
<dbReference type="Gene3D" id="2.40.30.10">
    <property type="entry name" value="Translation factors"/>
    <property type="match status" value="1"/>
</dbReference>
<dbReference type="AlphaFoldDB" id="A0A1V9DYD9"/>
<organism evidence="1 2">
    <name type="scientific">Niastella yeongjuensis</name>
    <dbReference type="NCBI Taxonomy" id="354355"/>
    <lineage>
        <taxon>Bacteria</taxon>
        <taxon>Pseudomonadati</taxon>
        <taxon>Bacteroidota</taxon>
        <taxon>Chitinophagia</taxon>
        <taxon>Chitinophagales</taxon>
        <taxon>Chitinophagaceae</taxon>
        <taxon>Niastella</taxon>
    </lineage>
</organism>
<name>A0A1V9DYD9_9BACT</name>
<protein>
    <submittedName>
        <fullName evidence="1">Uncharacterized protein</fullName>
    </submittedName>
</protein>
<dbReference type="RefSeq" id="WP_081204911.1">
    <property type="nucleotide sequence ID" value="NZ_FOCZ01000004.1"/>
</dbReference>
<evidence type="ECO:0000313" key="2">
    <source>
        <dbReference type="Proteomes" id="UP000192610"/>
    </source>
</evidence>
<dbReference type="Proteomes" id="UP000192610">
    <property type="component" value="Unassembled WGS sequence"/>
</dbReference>
<dbReference type="EMBL" id="LVXG01000082">
    <property type="protein sequence ID" value="OQP38897.1"/>
    <property type="molecule type" value="Genomic_DNA"/>
</dbReference>
<dbReference type="STRING" id="354355.SAMN05660816_02495"/>
<reference evidence="2" key="1">
    <citation type="submission" date="2016-04" db="EMBL/GenBank/DDBJ databases">
        <authorList>
            <person name="Chen L."/>
            <person name="Zhuang W."/>
            <person name="Wang G."/>
        </authorList>
    </citation>
    <scope>NUCLEOTIDE SEQUENCE [LARGE SCALE GENOMIC DNA]</scope>
    <source>
        <strain evidence="2">17621</strain>
    </source>
</reference>
<accession>A0A1V9DYD9</accession>
<proteinExistence type="predicted"/>